<evidence type="ECO:0000313" key="1">
    <source>
        <dbReference type="EMBL" id="SUM32834.1"/>
    </source>
</evidence>
<gene>
    <name evidence="1" type="ORF">NCTC12195_02283</name>
</gene>
<dbReference type="Gene3D" id="3.40.630.100">
    <property type="entry name" value="Poly-gamma-glutamate hydrolase, zinc-binding motif"/>
    <property type="match status" value="1"/>
</dbReference>
<evidence type="ECO:0000313" key="2">
    <source>
        <dbReference type="Proteomes" id="UP000255277"/>
    </source>
</evidence>
<organism evidence="1 2">
    <name type="scientific">Staphylococcus gallinarum</name>
    <dbReference type="NCBI Taxonomy" id="1293"/>
    <lineage>
        <taxon>Bacteria</taxon>
        <taxon>Bacillati</taxon>
        <taxon>Bacillota</taxon>
        <taxon>Bacilli</taxon>
        <taxon>Bacillales</taxon>
        <taxon>Staphylococcaceae</taxon>
        <taxon>Staphylococcus</taxon>
    </lineage>
</organism>
<dbReference type="InterPro" id="IPR038128">
    <property type="entry name" value="Gamma_PGA_hydro_sf"/>
</dbReference>
<sequence>MQLELTVALRKSLFKNRKFTLSAREDKNNWDDLMYQFSEAIHNALTRCKVS</sequence>
<reference evidence="1 2" key="1">
    <citation type="submission" date="2018-06" db="EMBL/GenBank/DDBJ databases">
        <authorList>
            <consortium name="Pathogen Informatics"/>
            <person name="Doyle S."/>
        </authorList>
    </citation>
    <scope>NUCLEOTIDE SEQUENCE [LARGE SCALE GENOMIC DNA]</scope>
    <source>
        <strain evidence="1 2">NCTC12195</strain>
    </source>
</reference>
<accession>A0A380FI07</accession>
<dbReference type="EMBL" id="UHDK01000001">
    <property type="protein sequence ID" value="SUM32834.1"/>
    <property type="molecule type" value="Genomic_DNA"/>
</dbReference>
<dbReference type="AlphaFoldDB" id="A0A380FI07"/>
<dbReference type="Proteomes" id="UP000255277">
    <property type="component" value="Unassembled WGS sequence"/>
</dbReference>
<protein>
    <submittedName>
        <fullName evidence="1">Phage-related replication protein</fullName>
    </submittedName>
</protein>
<name>A0A380FI07_STAGA</name>
<proteinExistence type="predicted"/>